<dbReference type="InterPro" id="IPR004175">
    <property type="entry name" value="RNA_CPDase"/>
</dbReference>
<dbReference type="NCBIfam" id="TIGR02258">
    <property type="entry name" value="2_5_ligase"/>
    <property type="match status" value="1"/>
</dbReference>
<evidence type="ECO:0000256" key="1">
    <source>
        <dbReference type="ARBA" id="ARBA00022801"/>
    </source>
</evidence>
<comment type="function">
    <text evidence="2">Hydrolyzes RNA 2',3'-cyclic phosphodiester to an RNA 2'-phosphomonoester.</text>
</comment>
<dbReference type="HAMAP" id="MF_01940">
    <property type="entry name" value="RNA_CPDase"/>
    <property type="match status" value="1"/>
</dbReference>
<dbReference type="STRING" id="1238182.C882_4308"/>
<dbReference type="GO" id="GO:0004113">
    <property type="term" value="F:2',3'-cyclic-nucleotide 3'-phosphodiesterase activity"/>
    <property type="evidence" value="ECO:0007669"/>
    <property type="project" value="InterPro"/>
</dbReference>
<evidence type="ECO:0000256" key="2">
    <source>
        <dbReference type="HAMAP-Rule" id="MF_01940"/>
    </source>
</evidence>
<dbReference type="Pfam" id="PF02834">
    <property type="entry name" value="LigT_PEase"/>
    <property type="match status" value="2"/>
</dbReference>
<feature type="domain" description="Phosphoesterase HXTX" evidence="3">
    <location>
        <begin position="94"/>
        <end position="169"/>
    </location>
</feature>
<keyword evidence="1 2" id="KW-0378">Hydrolase</keyword>
<gene>
    <name evidence="4" type="ORF">C882_4308</name>
</gene>
<sequence>MIRLFVGLDLPEDLREQLHRLGGGIPNARWLPPENLHVTVRFIGEIDEDRCDDVHNALSDIRSPAFDLEVAGIGAFENGHRAHSLWAGVEKVPELMHLHDKVDRALVGIGEAPERRKYTPHVTIARLKGAPVHKVQDFIAHNNLFRWGPWRVEHFTLFSSELGRSGATYTAEADYPLVLG</sequence>
<evidence type="ECO:0000259" key="3">
    <source>
        <dbReference type="Pfam" id="PF02834"/>
    </source>
</evidence>
<reference evidence="4 5" key="1">
    <citation type="journal article" date="2013" name="Genome Announc.">
        <title>Draft Genome Sequence of an Alphaproteobacterium, Caenispirillum salinarum AK4(T), Isolated from a Solar Saltern.</title>
        <authorList>
            <person name="Khatri I."/>
            <person name="Singh A."/>
            <person name="Korpole S."/>
            <person name="Pinnaka A.K."/>
            <person name="Subramanian S."/>
        </authorList>
    </citation>
    <scope>NUCLEOTIDE SEQUENCE [LARGE SCALE GENOMIC DNA]</scope>
    <source>
        <strain evidence="4 5">AK4</strain>
    </source>
</reference>
<feature type="short sequence motif" description="HXTX 1" evidence="2">
    <location>
        <begin position="37"/>
        <end position="40"/>
    </location>
</feature>
<comment type="caution">
    <text evidence="4">The sequence shown here is derived from an EMBL/GenBank/DDBJ whole genome shotgun (WGS) entry which is preliminary data.</text>
</comment>
<evidence type="ECO:0000313" key="4">
    <source>
        <dbReference type="EMBL" id="EKV30349.1"/>
    </source>
</evidence>
<dbReference type="Proteomes" id="UP000009881">
    <property type="component" value="Unassembled WGS sequence"/>
</dbReference>
<dbReference type="SUPFAM" id="SSF55144">
    <property type="entry name" value="LigT-like"/>
    <property type="match status" value="1"/>
</dbReference>
<dbReference type="OrthoDB" id="9793819at2"/>
<evidence type="ECO:0000313" key="5">
    <source>
        <dbReference type="Proteomes" id="UP000009881"/>
    </source>
</evidence>
<dbReference type="GO" id="GO:0016874">
    <property type="term" value="F:ligase activity"/>
    <property type="evidence" value="ECO:0007669"/>
    <property type="project" value="UniProtKB-KW"/>
</dbReference>
<protein>
    <recommendedName>
        <fullName evidence="2">RNA 2',3'-cyclic phosphodiesterase</fullName>
        <shortName evidence="2">RNA 2',3'-CPDase</shortName>
        <ecNumber evidence="2">3.1.4.58</ecNumber>
    </recommendedName>
</protein>
<feature type="domain" description="Phosphoesterase HXTX" evidence="3">
    <location>
        <begin position="8"/>
        <end position="86"/>
    </location>
</feature>
<keyword evidence="5" id="KW-1185">Reference proteome</keyword>
<dbReference type="PATRIC" id="fig|1238182.3.peg.1970"/>
<dbReference type="PANTHER" id="PTHR35561">
    <property type="entry name" value="RNA 2',3'-CYCLIC PHOSPHODIESTERASE"/>
    <property type="match status" value="1"/>
</dbReference>
<dbReference type="EMBL" id="ANHY01000008">
    <property type="protein sequence ID" value="EKV30349.1"/>
    <property type="molecule type" value="Genomic_DNA"/>
</dbReference>
<dbReference type="InterPro" id="IPR014051">
    <property type="entry name" value="Phosphoesterase_HXTX"/>
</dbReference>
<dbReference type="InterPro" id="IPR009097">
    <property type="entry name" value="Cyclic_Pdiesterase"/>
</dbReference>
<dbReference type="EC" id="3.1.4.58" evidence="2"/>
<dbReference type="RefSeq" id="WP_009540416.1">
    <property type="nucleotide sequence ID" value="NZ_ANHY01000008.1"/>
</dbReference>
<feature type="active site" description="Proton donor" evidence="2">
    <location>
        <position position="37"/>
    </location>
</feature>
<comment type="similarity">
    <text evidence="2">Belongs to the 2H phosphoesterase superfamily. ThpR family.</text>
</comment>
<comment type="catalytic activity">
    <reaction evidence="2">
        <text>a 3'-end 2',3'-cyclophospho-ribonucleotide-RNA + H2O = a 3'-end 2'-phospho-ribonucleotide-RNA + H(+)</text>
        <dbReference type="Rhea" id="RHEA:11828"/>
        <dbReference type="Rhea" id="RHEA-COMP:10464"/>
        <dbReference type="Rhea" id="RHEA-COMP:17353"/>
        <dbReference type="ChEBI" id="CHEBI:15377"/>
        <dbReference type="ChEBI" id="CHEBI:15378"/>
        <dbReference type="ChEBI" id="CHEBI:83064"/>
        <dbReference type="ChEBI" id="CHEBI:173113"/>
        <dbReference type="EC" id="3.1.4.58"/>
    </reaction>
</comment>
<dbReference type="eggNOG" id="COG1514">
    <property type="taxonomic scope" value="Bacteria"/>
</dbReference>
<proteinExistence type="inferred from homology"/>
<dbReference type="PANTHER" id="PTHR35561:SF1">
    <property type="entry name" value="RNA 2',3'-CYCLIC PHOSPHODIESTERASE"/>
    <property type="match status" value="1"/>
</dbReference>
<organism evidence="4 5">
    <name type="scientific">Caenispirillum salinarum AK4</name>
    <dbReference type="NCBI Taxonomy" id="1238182"/>
    <lineage>
        <taxon>Bacteria</taxon>
        <taxon>Pseudomonadati</taxon>
        <taxon>Pseudomonadota</taxon>
        <taxon>Alphaproteobacteria</taxon>
        <taxon>Rhodospirillales</taxon>
        <taxon>Novispirillaceae</taxon>
        <taxon>Caenispirillum</taxon>
    </lineage>
</organism>
<feature type="short sequence motif" description="HXTX 2" evidence="2">
    <location>
        <begin position="121"/>
        <end position="124"/>
    </location>
</feature>
<dbReference type="GO" id="GO:0008664">
    <property type="term" value="F:RNA 2',3'-cyclic 3'-phosphodiesterase activity"/>
    <property type="evidence" value="ECO:0007669"/>
    <property type="project" value="UniProtKB-EC"/>
</dbReference>
<dbReference type="Gene3D" id="3.90.1140.10">
    <property type="entry name" value="Cyclic phosphodiesterase"/>
    <property type="match status" value="1"/>
</dbReference>
<feature type="active site" description="Proton acceptor" evidence="2">
    <location>
        <position position="121"/>
    </location>
</feature>
<dbReference type="AlphaFoldDB" id="K9GZY4"/>
<name>K9GZY4_9PROT</name>
<keyword evidence="4" id="KW-0436">Ligase</keyword>
<accession>K9GZY4</accession>